<dbReference type="GO" id="GO:0000932">
    <property type="term" value="C:P-body"/>
    <property type="evidence" value="ECO:0007669"/>
    <property type="project" value="TreeGrafter"/>
</dbReference>
<organism evidence="6 7">
    <name type="scientific">Tieghemostelium lacteum</name>
    <name type="common">Slime mold</name>
    <name type="synonym">Dictyostelium lacteum</name>
    <dbReference type="NCBI Taxonomy" id="361077"/>
    <lineage>
        <taxon>Eukaryota</taxon>
        <taxon>Amoebozoa</taxon>
        <taxon>Evosea</taxon>
        <taxon>Eumycetozoa</taxon>
        <taxon>Dictyostelia</taxon>
        <taxon>Dictyosteliales</taxon>
        <taxon>Raperosteliaceae</taxon>
        <taxon>Tieghemostelium</taxon>
    </lineage>
</organism>
<dbReference type="AlphaFoldDB" id="A0A151ZKB6"/>
<dbReference type="EMBL" id="LODT01000022">
    <property type="protein sequence ID" value="KYQ94377.1"/>
    <property type="molecule type" value="Genomic_DNA"/>
</dbReference>
<dbReference type="STRING" id="361077.A0A151ZKB6"/>
<dbReference type="PANTHER" id="PTHR16290:SF0">
    <property type="entry name" value="DECAPPING PROTEIN 1, ISOFORM A"/>
    <property type="match status" value="1"/>
</dbReference>
<dbReference type="OMA" id="QNINDTP"/>
<gene>
    <name evidence="6" type="ORF">DLAC_04675</name>
</gene>
<dbReference type="SUPFAM" id="SSF50729">
    <property type="entry name" value="PH domain-like"/>
    <property type="match status" value="1"/>
</dbReference>
<dbReference type="OrthoDB" id="440673at2759"/>
<dbReference type="Proteomes" id="UP000076078">
    <property type="component" value="Unassembled WGS sequence"/>
</dbReference>
<dbReference type="Pfam" id="PF06058">
    <property type="entry name" value="DCP1"/>
    <property type="match status" value="1"/>
</dbReference>
<dbReference type="GO" id="GO:0008047">
    <property type="term" value="F:enzyme activator activity"/>
    <property type="evidence" value="ECO:0007669"/>
    <property type="project" value="InterPro"/>
</dbReference>
<dbReference type="InParanoid" id="A0A151ZKB6"/>
<dbReference type="Gene3D" id="2.30.29.30">
    <property type="entry name" value="Pleckstrin-homology domain (PH domain)/Phosphotyrosine-binding domain (PTB)"/>
    <property type="match status" value="1"/>
</dbReference>
<evidence type="ECO:0000256" key="5">
    <source>
        <dbReference type="SAM" id="MobiDB-lite"/>
    </source>
</evidence>
<evidence type="ECO:0000256" key="2">
    <source>
        <dbReference type="ARBA" id="ARBA00008778"/>
    </source>
</evidence>
<dbReference type="CDD" id="cd09804">
    <property type="entry name" value="Dcp1"/>
    <property type="match status" value="1"/>
</dbReference>
<evidence type="ECO:0000256" key="1">
    <source>
        <dbReference type="ARBA" id="ARBA00004496"/>
    </source>
</evidence>
<keyword evidence="4" id="KW-0507">mRNA processing</keyword>
<name>A0A151ZKB6_TIELA</name>
<dbReference type="InterPro" id="IPR011993">
    <property type="entry name" value="PH-like_dom_sf"/>
</dbReference>
<sequence>MNNNRTIDTQNLSALQRLDNKIYGVLGTSTHVSVYIFDDSSKQWARKEVEGTLFVVARNEYPWSKLIVMNRLSTKNLVEEVNEKLVIKCQGQYLIYKNNNEINGIWFYETEDQDKIFKLLKEIQNNPPIPPQQAPQPIPPQPPMGLPPMGFPGMMHHDYQGHPPPFPGMMPFMGGPPPGFPLPPGFPPMVSPQKELSNTNLHNIPPPQPTQPQPSHNGNSNNVPIMLATLMNSVKNTPSSSSNTITKEQLKEKLKELVNDDNFINLVYQSYINTSHINNQ</sequence>
<evidence type="ECO:0000256" key="4">
    <source>
        <dbReference type="ARBA" id="ARBA00022664"/>
    </source>
</evidence>
<dbReference type="GO" id="GO:0006397">
    <property type="term" value="P:mRNA processing"/>
    <property type="evidence" value="ECO:0007669"/>
    <property type="project" value="UniProtKB-KW"/>
</dbReference>
<proteinExistence type="inferred from homology"/>
<comment type="similarity">
    <text evidence="2">Belongs to the DCP1 family.</text>
</comment>
<evidence type="ECO:0000313" key="7">
    <source>
        <dbReference type="Proteomes" id="UP000076078"/>
    </source>
</evidence>
<feature type="region of interest" description="Disordered" evidence="5">
    <location>
        <begin position="190"/>
        <end position="223"/>
    </location>
</feature>
<comment type="caution">
    <text evidence="6">The sequence shown here is derived from an EMBL/GenBank/DDBJ whole genome shotgun (WGS) entry which is preliminary data.</text>
</comment>
<evidence type="ECO:0000256" key="3">
    <source>
        <dbReference type="ARBA" id="ARBA00022490"/>
    </source>
</evidence>
<dbReference type="GO" id="GO:0003729">
    <property type="term" value="F:mRNA binding"/>
    <property type="evidence" value="ECO:0007669"/>
    <property type="project" value="TreeGrafter"/>
</dbReference>
<reference evidence="6 7" key="1">
    <citation type="submission" date="2015-12" db="EMBL/GenBank/DDBJ databases">
        <title>Dictyostelia acquired genes for synthesis and detection of signals that induce cell-type specialization by lateral gene transfer from prokaryotes.</title>
        <authorList>
            <person name="Gloeckner G."/>
            <person name="Schaap P."/>
        </authorList>
    </citation>
    <scope>NUCLEOTIDE SEQUENCE [LARGE SCALE GENOMIC DNA]</scope>
    <source>
        <strain evidence="6 7">TK</strain>
    </source>
</reference>
<comment type="subcellular location">
    <subcellularLocation>
        <location evidence="1">Cytoplasm</location>
    </subcellularLocation>
</comment>
<dbReference type="FunCoup" id="A0A151ZKB6">
    <property type="interactions" value="1"/>
</dbReference>
<dbReference type="GO" id="GO:0031087">
    <property type="term" value="P:deadenylation-independent decapping of nuclear-transcribed mRNA"/>
    <property type="evidence" value="ECO:0007669"/>
    <property type="project" value="TreeGrafter"/>
</dbReference>
<protein>
    <submittedName>
        <fullName evidence="6">Uncharacterized protein</fullName>
    </submittedName>
</protein>
<keyword evidence="3" id="KW-0963">Cytoplasm</keyword>
<keyword evidence="7" id="KW-1185">Reference proteome</keyword>
<dbReference type="GO" id="GO:0000290">
    <property type="term" value="P:deadenylation-dependent decapping of nuclear-transcribed mRNA"/>
    <property type="evidence" value="ECO:0007669"/>
    <property type="project" value="InterPro"/>
</dbReference>
<dbReference type="PANTHER" id="PTHR16290">
    <property type="entry name" value="TRANSCRIPTION FACTOR SMIF DECAPPING ENZYME DCP1"/>
    <property type="match status" value="1"/>
</dbReference>
<evidence type="ECO:0000313" key="6">
    <source>
        <dbReference type="EMBL" id="KYQ94377.1"/>
    </source>
</evidence>
<dbReference type="InterPro" id="IPR010334">
    <property type="entry name" value="Dcp1"/>
</dbReference>
<accession>A0A151ZKB6</accession>